<sequence length="320" mass="34817">MREPDGRWLAGRYGLGDVTELIPAARGAMGEVYRLRCVIGDFAAKRYLRDESWLPHADFSERFAQRCRAVGVPAPAAVRDVEGQLLTRDPDGAWWQLAAWIDGVVPSPNDRAAALWLATQTGRIHGLGQAPDWDAELDPFYARCRVDWPALADRAIAADAEWATDLHRRTQDFAELAAWSSAAAVGALIVSHNDLTVGNVLDTGSGRVLIDWDNVGPQDPARELGVQLFDRLSDVELTSDVLAAYRAAGGVEIDWGAEVFASAVNIRLNLLAEMVGWLRDPAAAAHHDFASARVGSLLRTTPDLSALLHRVRAVELGSLT</sequence>
<dbReference type="InterPro" id="IPR011009">
    <property type="entry name" value="Kinase-like_dom_sf"/>
</dbReference>
<proteinExistence type="predicted"/>
<accession>A0A849AF30</accession>
<evidence type="ECO:0000313" key="2">
    <source>
        <dbReference type="EMBL" id="NNG39095.1"/>
    </source>
</evidence>
<dbReference type="AlphaFoldDB" id="A0A849AF30"/>
<dbReference type="Gene3D" id="3.90.1200.10">
    <property type="match status" value="1"/>
</dbReference>
<evidence type="ECO:0000259" key="1">
    <source>
        <dbReference type="Pfam" id="PF01636"/>
    </source>
</evidence>
<protein>
    <recommendedName>
        <fullName evidence="1">Aminoglycoside phosphotransferase domain-containing protein</fullName>
    </recommendedName>
</protein>
<dbReference type="EMBL" id="JABENB010000001">
    <property type="protein sequence ID" value="NNG39095.1"/>
    <property type="molecule type" value="Genomic_DNA"/>
</dbReference>
<dbReference type="Proteomes" id="UP000557772">
    <property type="component" value="Unassembled WGS sequence"/>
</dbReference>
<dbReference type="InterPro" id="IPR002575">
    <property type="entry name" value="Aminoglycoside_PTrfase"/>
</dbReference>
<name>A0A849AF30_9MICO</name>
<reference evidence="2 3" key="1">
    <citation type="submission" date="2020-05" db="EMBL/GenBank/DDBJ databases">
        <title>Flexivirga sp. ID2601S isolated from air conditioner.</title>
        <authorList>
            <person name="Kim D.H."/>
        </authorList>
    </citation>
    <scope>NUCLEOTIDE SEQUENCE [LARGE SCALE GENOMIC DNA]</scope>
    <source>
        <strain evidence="2 3">ID2601S</strain>
    </source>
</reference>
<dbReference type="Pfam" id="PF01636">
    <property type="entry name" value="APH"/>
    <property type="match status" value="1"/>
</dbReference>
<gene>
    <name evidence="2" type="ORF">HJ588_07380</name>
</gene>
<feature type="domain" description="Aminoglycoside phosphotransferase" evidence="1">
    <location>
        <begin position="24"/>
        <end position="255"/>
    </location>
</feature>
<dbReference type="SUPFAM" id="SSF56112">
    <property type="entry name" value="Protein kinase-like (PK-like)"/>
    <property type="match status" value="1"/>
</dbReference>
<comment type="caution">
    <text evidence="2">The sequence shown here is derived from an EMBL/GenBank/DDBJ whole genome shotgun (WGS) entry which is preliminary data.</text>
</comment>
<keyword evidence="3" id="KW-1185">Reference proteome</keyword>
<organism evidence="2 3">
    <name type="scientific">Flexivirga aerilata</name>
    <dbReference type="NCBI Taxonomy" id="1656889"/>
    <lineage>
        <taxon>Bacteria</taxon>
        <taxon>Bacillati</taxon>
        <taxon>Actinomycetota</taxon>
        <taxon>Actinomycetes</taxon>
        <taxon>Micrococcales</taxon>
        <taxon>Dermacoccaceae</taxon>
        <taxon>Flexivirga</taxon>
    </lineage>
</organism>
<evidence type="ECO:0000313" key="3">
    <source>
        <dbReference type="Proteomes" id="UP000557772"/>
    </source>
</evidence>
<dbReference type="RefSeq" id="WP_171153559.1">
    <property type="nucleotide sequence ID" value="NZ_JABENB010000001.1"/>
</dbReference>